<dbReference type="Proteomes" id="UP001056120">
    <property type="component" value="Linkage Group LG18"/>
</dbReference>
<evidence type="ECO:0000313" key="2">
    <source>
        <dbReference type="Proteomes" id="UP001056120"/>
    </source>
</evidence>
<accession>A0ACB9EAY9</accession>
<protein>
    <submittedName>
        <fullName evidence="1">Uncharacterized protein</fullName>
    </submittedName>
</protein>
<dbReference type="EMBL" id="CM042035">
    <property type="protein sequence ID" value="KAI3755860.1"/>
    <property type="molecule type" value="Genomic_DNA"/>
</dbReference>
<comment type="caution">
    <text evidence="1">The sequence shown here is derived from an EMBL/GenBank/DDBJ whole genome shotgun (WGS) entry which is preliminary data.</text>
</comment>
<organism evidence="1 2">
    <name type="scientific">Smallanthus sonchifolius</name>
    <dbReference type="NCBI Taxonomy" id="185202"/>
    <lineage>
        <taxon>Eukaryota</taxon>
        <taxon>Viridiplantae</taxon>
        <taxon>Streptophyta</taxon>
        <taxon>Embryophyta</taxon>
        <taxon>Tracheophyta</taxon>
        <taxon>Spermatophyta</taxon>
        <taxon>Magnoliopsida</taxon>
        <taxon>eudicotyledons</taxon>
        <taxon>Gunneridae</taxon>
        <taxon>Pentapetalae</taxon>
        <taxon>asterids</taxon>
        <taxon>campanulids</taxon>
        <taxon>Asterales</taxon>
        <taxon>Asteraceae</taxon>
        <taxon>Asteroideae</taxon>
        <taxon>Heliantheae alliance</taxon>
        <taxon>Millerieae</taxon>
        <taxon>Smallanthus</taxon>
    </lineage>
</organism>
<reference evidence="1 2" key="2">
    <citation type="journal article" date="2022" name="Mol. Ecol. Resour.">
        <title>The genomes of chicory, endive, great burdock and yacon provide insights into Asteraceae paleo-polyploidization history and plant inulin production.</title>
        <authorList>
            <person name="Fan W."/>
            <person name="Wang S."/>
            <person name="Wang H."/>
            <person name="Wang A."/>
            <person name="Jiang F."/>
            <person name="Liu H."/>
            <person name="Zhao H."/>
            <person name="Xu D."/>
            <person name="Zhang Y."/>
        </authorList>
    </citation>
    <scope>NUCLEOTIDE SEQUENCE [LARGE SCALE GENOMIC DNA]</scope>
    <source>
        <strain evidence="2">cv. Yunnan</strain>
        <tissue evidence="1">Leaves</tissue>
    </source>
</reference>
<name>A0ACB9EAY9_9ASTR</name>
<reference evidence="2" key="1">
    <citation type="journal article" date="2022" name="Mol. Ecol. Resour.">
        <title>The genomes of chicory, endive, great burdock and yacon provide insights into Asteraceae palaeo-polyploidization history and plant inulin production.</title>
        <authorList>
            <person name="Fan W."/>
            <person name="Wang S."/>
            <person name="Wang H."/>
            <person name="Wang A."/>
            <person name="Jiang F."/>
            <person name="Liu H."/>
            <person name="Zhao H."/>
            <person name="Xu D."/>
            <person name="Zhang Y."/>
        </authorList>
    </citation>
    <scope>NUCLEOTIDE SEQUENCE [LARGE SCALE GENOMIC DNA]</scope>
    <source>
        <strain evidence="2">cv. Yunnan</strain>
    </source>
</reference>
<proteinExistence type="predicted"/>
<sequence length="130" mass="14897">MIECTLFENHPLLSKIDKSMVSIPVLAHRLVQNQSVIISKCLPDIIKNINEMLNASVLDFNKLPRNLTSIPEAMVAFMQIVRSFKETLQKILIRGELDYYEDDKQMHCNAQLSEMVDKLSKDLQSSVNFS</sequence>
<evidence type="ECO:0000313" key="1">
    <source>
        <dbReference type="EMBL" id="KAI3755860.1"/>
    </source>
</evidence>
<gene>
    <name evidence="1" type="ORF">L1987_55669</name>
</gene>
<keyword evidence="2" id="KW-1185">Reference proteome</keyword>